<reference evidence="2" key="1">
    <citation type="submission" date="2022-04" db="EMBL/GenBank/DDBJ databases">
        <authorList>
            <person name="Xu L."/>
            <person name="Lv Z."/>
        </authorList>
    </citation>
    <scope>NUCLEOTIDE SEQUENCE</scope>
    <source>
        <strain evidence="2">LV_2022a</strain>
    </source>
</reference>
<accession>A0AAE2D540</accession>
<keyword evidence="1" id="KW-0812">Transmembrane</keyword>
<keyword evidence="1" id="KW-0472">Membrane</keyword>
<protein>
    <submittedName>
        <fullName evidence="2">Uncharacterized protein</fullName>
    </submittedName>
</protein>
<reference evidence="2" key="2">
    <citation type="journal article" date="2023" name="Infect Dis Poverty">
        <title>Chromosome-scale genome of the human blood fluke Schistosoma mekongi and its implications for public health.</title>
        <authorList>
            <person name="Zhou M."/>
            <person name="Xu L."/>
            <person name="Xu D."/>
            <person name="Chen W."/>
            <person name="Khan J."/>
            <person name="Hu Y."/>
            <person name="Huang H."/>
            <person name="Wei H."/>
            <person name="Zhang Y."/>
            <person name="Chusongsang P."/>
            <person name="Tanasarnprasert K."/>
            <person name="Hu X."/>
            <person name="Limpanont Y."/>
            <person name="Lv Z."/>
        </authorList>
    </citation>
    <scope>NUCLEOTIDE SEQUENCE</scope>
    <source>
        <strain evidence="2">LV_2022a</strain>
    </source>
</reference>
<dbReference type="Proteomes" id="UP001292079">
    <property type="component" value="Unassembled WGS sequence"/>
</dbReference>
<organism evidence="2 3">
    <name type="scientific">Schistosoma mekongi</name>
    <name type="common">Parasitic worm</name>
    <dbReference type="NCBI Taxonomy" id="38744"/>
    <lineage>
        <taxon>Eukaryota</taxon>
        <taxon>Metazoa</taxon>
        <taxon>Spiralia</taxon>
        <taxon>Lophotrochozoa</taxon>
        <taxon>Platyhelminthes</taxon>
        <taxon>Trematoda</taxon>
        <taxon>Digenea</taxon>
        <taxon>Strigeidida</taxon>
        <taxon>Schistosomatoidea</taxon>
        <taxon>Schistosomatidae</taxon>
        <taxon>Schistosoma</taxon>
    </lineage>
</organism>
<dbReference type="EMBL" id="JALJAT010000003">
    <property type="protein sequence ID" value="KAK4471522.1"/>
    <property type="molecule type" value="Genomic_DNA"/>
</dbReference>
<gene>
    <name evidence="2" type="ORF">MN116_004942</name>
</gene>
<comment type="caution">
    <text evidence="2">The sequence shown here is derived from an EMBL/GenBank/DDBJ whole genome shotgun (WGS) entry which is preliminary data.</text>
</comment>
<evidence type="ECO:0000256" key="1">
    <source>
        <dbReference type="SAM" id="Phobius"/>
    </source>
</evidence>
<keyword evidence="1" id="KW-1133">Transmembrane helix</keyword>
<evidence type="ECO:0000313" key="3">
    <source>
        <dbReference type="Proteomes" id="UP001292079"/>
    </source>
</evidence>
<feature type="transmembrane region" description="Helical" evidence="1">
    <location>
        <begin position="18"/>
        <end position="42"/>
    </location>
</feature>
<keyword evidence="3" id="KW-1185">Reference proteome</keyword>
<evidence type="ECO:0000313" key="2">
    <source>
        <dbReference type="EMBL" id="KAK4471522.1"/>
    </source>
</evidence>
<proteinExistence type="predicted"/>
<sequence length="126" mass="14737">MDCDQYPLSPMYLDSEMFVMNLALIIVWILNVMQVDTFTFFVPIKFDESGDMYVAMGNVNISLTSDFLLTIYDNDCTKTLSLKPPDEGEKFAQSGYRPGSSLCKSWFLPKQHNRPRRRNNWWFDLN</sequence>
<dbReference type="AlphaFoldDB" id="A0AAE2D540"/>
<name>A0AAE2D540_SCHME</name>